<accession>A0A426ZKS9</accession>
<keyword evidence="3" id="KW-0238">DNA-binding</keyword>
<feature type="domain" description="WRKY" evidence="6">
    <location>
        <begin position="51"/>
        <end position="116"/>
    </location>
</feature>
<dbReference type="SMART" id="SM00774">
    <property type="entry name" value="WRKY"/>
    <property type="match status" value="1"/>
</dbReference>
<reference evidence="7 8" key="1">
    <citation type="journal article" date="2014" name="Agronomy (Basel)">
        <title>A Draft Genome Sequence for Ensete ventricosum, the Drought-Tolerant Tree Against Hunger.</title>
        <authorList>
            <person name="Harrison J."/>
            <person name="Moore K.A."/>
            <person name="Paszkiewicz K."/>
            <person name="Jones T."/>
            <person name="Grant M."/>
            <person name="Ambacheew D."/>
            <person name="Muzemil S."/>
            <person name="Studholme D.J."/>
        </authorList>
    </citation>
    <scope>NUCLEOTIDE SEQUENCE [LARGE SCALE GENOMIC DNA]</scope>
</reference>
<name>A0A426ZKS9_ENSVE</name>
<dbReference type="PANTHER" id="PTHR31221:SF371">
    <property type="entry name" value="WRKY DOMAIN-CONTAINING PROTEIN"/>
    <property type="match status" value="1"/>
</dbReference>
<keyword evidence="4" id="KW-0804">Transcription</keyword>
<dbReference type="PANTHER" id="PTHR31221">
    <property type="entry name" value="WRKY TRANSCRIPTION FACTOR PROTEIN 1-RELATED"/>
    <property type="match status" value="1"/>
</dbReference>
<keyword evidence="5" id="KW-0539">Nucleus</keyword>
<dbReference type="GO" id="GO:0003700">
    <property type="term" value="F:DNA-binding transcription factor activity"/>
    <property type="evidence" value="ECO:0007669"/>
    <property type="project" value="InterPro"/>
</dbReference>
<comment type="subcellular location">
    <subcellularLocation>
        <location evidence="1">Nucleus</location>
    </subcellularLocation>
</comment>
<organism evidence="7 8">
    <name type="scientific">Ensete ventricosum</name>
    <name type="common">Abyssinian banana</name>
    <name type="synonym">Musa ensete</name>
    <dbReference type="NCBI Taxonomy" id="4639"/>
    <lineage>
        <taxon>Eukaryota</taxon>
        <taxon>Viridiplantae</taxon>
        <taxon>Streptophyta</taxon>
        <taxon>Embryophyta</taxon>
        <taxon>Tracheophyta</taxon>
        <taxon>Spermatophyta</taxon>
        <taxon>Magnoliopsida</taxon>
        <taxon>Liliopsida</taxon>
        <taxon>Zingiberales</taxon>
        <taxon>Musaceae</taxon>
        <taxon>Ensete</taxon>
    </lineage>
</organism>
<dbReference type="Gene3D" id="2.20.25.80">
    <property type="entry name" value="WRKY domain"/>
    <property type="match status" value="1"/>
</dbReference>
<evidence type="ECO:0000313" key="7">
    <source>
        <dbReference type="EMBL" id="RRT64597.1"/>
    </source>
</evidence>
<dbReference type="FunFam" id="2.20.25.80:FF:000003">
    <property type="entry name" value="WRKY transcription factor 57"/>
    <property type="match status" value="1"/>
</dbReference>
<dbReference type="InterPro" id="IPR044810">
    <property type="entry name" value="WRKY_plant"/>
</dbReference>
<evidence type="ECO:0000259" key="6">
    <source>
        <dbReference type="PROSITE" id="PS50811"/>
    </source>
</evidence>
<gene>
    <name evidence="7" type="ORF">B296_00029961</name>
</gene>
<dbReference type="InterPro" id="IPR036576">
    <property type="entry name" value="WRKY_dom_sf"/>
</dbReference>
<dbReference type="InterPro" id="IPR003657">
    <property type="entry name" value="WRKY_dom"/>
</dbReference>
<evidence type="ECO:0000256" key="2">
    <source>
        <dbReference type="ARBA" id="ARBA00023015"/>
    </source>
</evidence>
<dbReference type="AlphaFoldDB" id="A0A426ZKS9"/>
<evidence type="ECO:0000256" key="1">
    <source>
        <dbReference type="ARBA" id="ARBA00004123"/>
    </source>
</evidence>
<evidence type="ECO:0000256" key="5">
    <source>
        <dbReference type="ARBA" id="ARBA00023242"/>
    </source>
</evidence>
<dbReference type="EMBL" id="AMZH03006126">
    <property type="protein sequence ID" value="RRT64597.1"/>
    <property type="molecule type" value="Genomic_DNA"/>
</dbReference>
<comment type="caution">
    <text evidence="7">The sequence shown here is derived from an EMBL/GenBank/DDBJ whole genome shotgun (WGS) entry which is preliminary data.</text>
</comment>
<evidence type="ECO:0000256" key="3">
    <source>
        <dbReference type="ARBA" id="ARBA00023125"/>
    </source>
</evidence>
<evidence type="ECO:0000313" key="8">
    <source>
        <dbReference type="Proteomes" id="UP000287651"/>
    </source>
</evidence>
<dbReference type="Proteomes" id="UP000287651">
    <property type="component" value="Unassembled WGS sequence"/>
</dbReference>
<keyword evidence="2" id="KW-0805">Transcription regulation</keyword>
<evidence type="ECO:0000256" key="4">
    <source>
        <dbReference type="ARBA" id="ARBA00023163"/>
    </source>
</evidence>
<proteinExistence type="predicted"/>
<protein>
    <recommendedName>
        <fullName evidence="6">WRKY domain-containing protein</fullName>
    </recommendedName>
</protein>
<dbReference type="PROSITE" id="PS50811">
    <property type="entry name" value="WRKY"/>
    <property type="match status" value="1"/>
</dbReference>
<dbReference type="SUPFAM" id="SSF118290">
    <property type="entry name" value="WRKY DNA-binding domain"/>
    <property type="match status" value="1"/>
</dbReference>
<dbReference type="GO" id="GO:0043565">
    <property type="term" value="F:sequence-specific DNA binding"/>
    <property type="evidence" value="ECO:0007669"/>
    <property type="project" value="InterPro"/>
</dbReference>
<dbReference type="GO" id="GO:0005634">
    <property type="term" value="C:nucleus"/>
    <property type="evidence" value="ECO:0007669"/>
    <property type="project" value="UniProtKB-SubCell"/>
</dbReference>
<sequence>MSPLDESTYKVGRLSVEERKEKIHRYMKKRNERNFSKKIKKEPKFAFKTHSEVDHLEDGYRWRKYEQKAVKNSLLLRSYYRCTSATCGVKKRVERSSDDPAVVVTTYEGQHTHPSPIVPCNARHAPPRPLPFLPVELSMRSLLGFGMSSPVFSSDNLVLPGTGIYFSPLLVHCYQ</sequence>
<dbReference type="Pfam" id="PF03106">
    <property type="entry name" value="WRKY"/>
    <property type="match status" value="1"/>
</dbReference>